<dbReference type="OrthoDB" id="5575062at2759"/>
<name>A0A8T0A600_9BILA</name>
<keyword evidence="4" id="KW-0067">ATP-binding</keyword>
<evidence type="ECO:0000256" key="8">
    <source>
        <dbReference type="PIRNR" id="PIRNR005719"/>
    </source>
</evidence>
<reference evidence="11" key="1">
    <citation type="journal article" date="2020" name="Ecol. Evol.">
        <title>Genome structure and content of the rice root-knot nematode (Meloidogyne graminicola).</title>
        <authorList>
            <person name="Phan N.T."/>
            <person name="Danchin E.G.J."/>
            <person name="Klopp C."/>
            <person name="Perfus-Barbeoch L."/>
            <person name="Kozlowski D.K."/>
            <person name="Koutsovoulos G.D."/>
            <person name="Lopez-Roques C."/>
            <person name="Bouchez O."/>
            <person name="Zahm M."/>
            <person name="Besnard G."/>
            <person name="Bellafiore S."/>
        </authorList>
    </citation>
    <scope>NUCLEOTIDE SEQUENCE</scope>
    <source>
        <strain evidence="11">VN-18</strain>
    </source>
</reference>
<dbReference type="GO" id="GO:0007076">
    <property type="term" value="P:mitotic chromosome condensation"/>
    <property type="evidence" value="ECO:0007669"/>
    <property type="project" value="TreeGrafter"/>
</dbReference>
<sequence>MLVDSEFNDDEDLLNMEIPPLLQSVTFEGGGERLVISHIEVENFKSYFGKRVIGPFHKCFTSIIGPNGSGKSNVIDALLFVFGYRASKIRSKKVSVLIHSSAGRDDLRSCSVTVHFCKINDNQANGGYTKVDGSNIDITRTAYKDNTSKYTINGRPVKFKDVADLLRANCIDIVHNRFLILQGEVEQISMMKPKAEKDDEEGMLEYLEDIIGSSRLKPFVLELHHRIEQINERRSLQVQRVQHAEKDKNQLDGPVREVLKLMRLENAVTCIKNKILLVKRLSLQEQLTQLEEQKIQADNELEFSQRELNEILQQAKQISKERQQLQNIIDKCDDAVLSVRKKKATQEQNIVKAENDLKRYEIRRNKLMREIELENEKVEELEKVPERSRAKIEELRRQLDETKAQIEELSPILMEKLEEVHEALRTEEQEKTKLEDELGQLSIKEDSLNSKLTLTQQRLLNLQSEEEAQRQKFDSLQADLLKTEEALSKQEKDLQETQLQIPELEATFEGKTSRLAYLCENEARFAGRIRELRRKYEELKQTEECFTSANKLLNRIMEAKRSGEIEGIFGRLGDLGAIDAKYDTAISINFPQLEYIVTDTVQTAQRCIELLKREQLGVSTFIALEKQQQYWRNIRAVPETPENAPRLFDLIRVKDEHVLPAFYYVLGETLVADDIVSGTRIAMSTGRRWRTVTLKGELIDVSGAMTGGGNPQTRSRIGREVVVNTSHQLDNRQKASTDQQLAELQQELNNAEAELNSIKTQHAQLEPELQKRRDDLKRLKLSVRELQIEIENSNTRIVDLQKQIVLQKQNVLNATANPEDVKNVKEEITSLTLKTTELGKQTDNIRSVLITLNGRMEAVDEKIAGPHRERLRNAEELNKLAENGITKESATILSSERNLKKTRTKILNLKQDVMDVETQSEECSKIISAANDLLTDMESQLTQCNVDLDSAKQKLNEFINSASDSNDRELDLQRKISQLQHGLKHINSELSLCEDKLKTLSSKLSKLQLYLLKRLTVALNLPHEEDDELPRYSDELIREFHIEELENDLANLEQQKDKKQVNVAIVTDFIQKLDRYEAEFNRLTEITSLRDRYRAFHDKLKKQRLYEFMAGFQEIATLLRTSYQMITIQGDVSLELVDALDPFSEGIAFNVFALHHYKPTPLYVMDEIDAALDFRNVSIIANYLLERTRNAQFIVISLRNQMYEKADRLIGIYKINDCTMNVCLDRHIFGKRELSEQKST</sequence>
<proteinExistence type="inferred from homology"/>
<dbReference type="FunFam" id="3.40.50.300:FF:000585">
    <property type="entry name" value="Structural maintenance of chromosomes 4"/>
    <property type="match status" value="1"/>
</dbReference>
<protein>
    <recommendedName>
        <fullName evidence="8">Structural maintenance of chromosomes protein</fullName>
    </recommendedName>
</protein>
<feature type="coiled-coil region" evidence="9">
    <location>
        <begin position="273"/>
        <end position="549"/>
    </location>
</feature>
<evidence type="ECO:0000256" key="2">
    <source>
        <dbReference type="ARBA" id="ARBA00006005"/>
    </source>
</evidence>
<dbReference type="SUPFAM" id="SSF75553">
    <property type="entry name" value="Smc hinge domain"/>
    <property type="match status" value="1"/>
</dbReference>
<dbReference type="GO" id="GO:0000796">
    <property type="term" value="C:condensin complex"/>
    <property type="evidence" value="ECO:0007669"/>
    <property type="project" value="TreeGrafter"/>
</dbReference>
<accession>A0A8T0A600</accession>
<dbReference type="InterPro" id="IPR036277">
    <property type="entry name" value="SMC_hinge_sf"/>
</dbReference>
<dbReference type="InterPro" id="IPR027417">
    <property type="entry name" value="P-loop_NTPase"/>
</dbReference>
<dbReference type="InterPro" id="IPR010935">
    <property type="entry name" value="SMC_hinge"/>
</dbReference>
<organism evidence="11 12">
    <name type="scientific">Meloidogyne graminicola</name>
    <dbReference type="NCBI Taxonomy" id="189291"/>
    <lineage>
        <taxon>Eukaryota</taxon>
        <taxon>Metazoa</taxon>
        <taxon>Ecdysozoa</taxon>
        <taxon>Nematoda</taxon>
        <taxon>Chromadorea</taxon>
        <taxon>Rhabditida</taxon>
        <taxon>Tylenchina</taxon>
        <taxon>Tylenchomorpha</taxon>
        <taxon>Tylenchoidea</taxon>
        <taxon>Meloidogynidae</taxon>
        <taxon>Meloidogyninae</taxon>
        <taxon>Meloidogyne</taxon>
    </lineage>
</organism>
<keyword evidence="5 9" id="KW-0175">Coiled coil</keyword>
<feature type="domain" description="SMC hinge" evidence="10">
    <location>
        <begin position="566"/>
        <end position="682"/>
    </location>
</feature>
<dbReference type="Pfam" id="PF06470">
    <property type="entry name" value="SMC_hinge"/>
    <property type="match status" value="1"/>
</dbReference>
<dbReference type="Proteomes" id="UP000605970">
    <property type="component" value="Unassembled WGS sequence"/>
</dbReference>
<feature type="coiled-coil region" evidence="9">
    <location>
        <begin position="892"/>
        <end position="954"/>
    </location>
</feature>
<evidence type="ECO:0000256" key="1">
    <source>
        <dbReference type="ARBA" id="ARBA00004123"/>
    </source>
</evidence>
<evidence type="ECO:0000256" key="7">
    <source>
        <dbReference type="ARBA" id="ARBA00023242"/>
    </source>
</evidence>
<dbReference type="Gene3D" id="3.40.50.300">
    <property type="entry name" value="P-loop containing nucleotide triphosphate hydrolases"/>
    <property type="match status" value="2"/>
</dbReference>
<evidence type="ECO:0000256" key="6">
    <source>
        <dbReference type="ARBA" id="ARBA00023067"/>
    </source>
</evidence>
<dbReference type="SUPFAM" id="SSF57997">
    <property type="entry name" value="Tropomyosin"/>
    <property type="match status" value="1"/>
</dbReference>
<dbReference type="SMART" id="SM00968">
    <property type="entry name" value="SMC_hinge"/>
    <property type="match status" value="1"/>
</dbReference>
<evidence type="ECO:0000256" key="4">
    <source>
        <dbReference type="ARBA" id="ARBA00022840"/>
    </source>
</evidence>
<evidence type="ECO:0000256" key="3">
    <source>
        <dbReference type="ARBA" id="ARBA00022741"/>
    </source>
</evidence>
<keyword evidence="6" id="KW-0226">DNA condensation</keyword>
<comment type="caution">
    <text evidence="11">The sequence shown here is derived from an EMBL/GenBank/DDBJ whole genome shotgun (WGS) entry which is preliminary data.</text>
</comment>
<dbReference type="SUPFAM" id="SSF52540">
    <property type="entry name" value="P-loop containing nucleoside triphosphate hydrolases"/>
    <property type="match status" value="1"/>
</dbReference>
<dbReference type="EMBL" id="JABEBT010000001">
    <property type="protein sequence ID" value="KAF7640323.1"/>
    <property type="molecule type" value="Genomic_DNA"/>
</dbReference>
<keyword evidence="7 8" id="KW-0539">Nucleus</keyword>
<dbReference type="InterPro" id="IPR003395">
    <property type="entry name" value="RecF/RecN/SMC_N"/>
</dbReference>
<evidence type="ECO:0000256" key="9">
    <source>
        <dbReference type="SAM" id="Coils"/>
    </source>
</evidence>
<evidence type="ECO:0000313" key="11">
    <source>
        <dbReference type="EMBL" id="KAF7640323.1"/>
    </source>
</evidence>
<dbReference type="PIRSF" id="PIRSF005719">
    <property type="entry name" value="SMC"/>
    <property type="match status" value="1"/>
</dbReference>
<dbReference type="PANTHER" id="PTHR18937:SF172">
    <property type="entry name" value="STRUCTURAL MAINTENANCE OF CHROMOSOMES PROTEIN"/>
    <property type="match status" value="1"/>
</dbReference>
<dbReference type="Pfam" id="PF02463">
    <property type="entry name" value="SMC_N"/>
    <property type="match status" value="1"/>
</dbReference>
<gene>
    <name evidence="11" type="ORF">Mgra_00000144</name>
</gene>
<evidence type="ECO:0000259" key="10">
    <source>
        <dbReference type="SMART" id="SM00968"/>
    </source>
</evidence>
<dbReference type="Gene3D" id="1.20.1060.20">
    <property type="match status" value="1"/>
</dbReference>
<dbReference type="GO" id="GO:0016887">
    <property type="term" value="F:ATP hydrolysis activity"/>
    <property type="evidence" value="ECO:0007669"/>
    <property type="project" value="InterPro"/>
</dbReference>
<dbReference type="Gene3D" id="3.30.70.1620">
    <property type="match status" value="1"/>
</dbReference>
<feature type="coiled-coil region" evidence="9">
    <location>
        <begin position="727"/>
        <end position="810"/>
    </location>
</feature>
<dbReference type="AlphaFoldDB" id="A0A8T0A600"/>
<keyword evidence="3" id="KW-0547">Nucleotide-binding</keyword>
<keyword evidence="12" id="KW-1185">Reference proteome</keyword>
<comment type="similarity">
    <text evidence="2">Belongs to the SMC family. SMC4 subfamily.</text>
</comment>
<dbReference type="GO" id="GO:0005524">
    <property type="term" value="F:ATP binding"/>
    <property type="evidence" value="ECO:0007669"/>
    <property type="project" value="UniProtKB-KW"/>
</dbReference>
<evidence type="ECO:0000313" key="12">
    <source>
        <dbReference type="Proteomes" id="UP000605970"/>
    </source>
</evidence>
<dbReference type="InterPro" id="IPR024704">
    <property type="entry name" value="SMC"/>
</dbReference>
<dbReference type="PANTHER" id="PTHR18937">
    <property type="entry name" value="STRUCTURAL MAINTENANCE OF CHROMOSOMES SMC FAMILY MEMBER"/>
    <property type="match status" value="1"/>
</dbReference>
<comment type="subcellular location">
    <subcellularLocation>
        <location evidence="1 8">Nucleus</location>
    </subcellularLocation>
</comment>
<evidence type="ECO:0000256" key="5">
    <source>
        <dbReference type="ARBA" id="ARBA00023054"/>
    </source>
</evidence>
<dbReference type="GO" id="GO:0005634">
    <property type="term" value="C:nucleus"/>
    <property type="evidence" value="ECO:0007669"/>
    <property type="project" value="UniProtKB-SubCell"/>
</dbReference>
<dbReference type="Gene3D" id="1.10.287.1490">
    <property type="match status" value="1"/>
</dbReference>